<protein>
    <submittedName>
        <fullName evidence="3">Inorganic triphosphatase</fullName>
    </submittedName>
</protein>
<dbReference type="InterPro" id="IPR038186">
    <property type="entry name" value="CHAD_dom_sf"/>
</dbReference>
<dbReference type="CDD" id="cd07756">
    <property type="entry name" value="CYTH-like_Pase_CHAD"/>
    <property type="match status" value="1"/>
</dbReference>
<organism evidence="3 4">
    <name type="scientific">Kangiella taiwanensis</name>
    <dbReference type="NCBI Taxonomy" id="1079179"/>
    <lineage>
        <taxon>Bacteria</taxon>
        <taxon>Pseudomonadati</taxon>
        <taxon>Pseudomonadota</taxon>
        <taxon>Gammaproteobacteria</taxon>
        <taxon>Kangiellales</taxon>
        <taxon>Kangiellaceae</taxon>
        <taxon>Kangiella</taxon>
    </lineage>
</organism>
<dbReference type="EMBL" id="BAABFU010000001">
    <property type="protein sequence ID" value="GAA4344256.1"/>
    <property type="molecule type" value="Genomic_DNA"/>
</dbReference>
<feature type="domain" description="CHAD" evidence="2">
    <location>
        <begin position="233"/>
        <end position="490"/>
    </location>
</feature>
<evidence type="ECO:0000259" key="1">
    <source>
        <dbReference type="PROSITE" id="PS51707"/>
    </source>
</evidence>
<feature type="domain" description="CYTH" evidence="1">
    <location>
        <begin position="2"/>
        <end position="218"/>
    </location>
</feature>
<evidence type="ECO:0000313" key="4">
    <source>
        <dbReference type="Proteomes" id="UP001501294"/>
    </source>
</evidence>
<proteinExistence type="predicted"/>
<dbReference type="PROSITE" id="PS51707">
    <property type="entry name" value="CYTH"/>
    <property type="match status" value="1"/>
</dbReference>
<gene>
    <name evidence="3" type="ORF">GCM10023150_03500</name>
</gene>
<sequence length="512" mass="59517">MSIEVELKLSASTDKIKQVKQWLKEVGCSESNSAELEWEQKYLHNTYFDTKNHRLRGTDIGLRIRKDGDHYIQSVKSAGRVVGGLYQRNESEHTIPEDKLQLELVDEPYLMILLEEAEEEDGPLAPIFTTNFNRDVVTIGYNGAQVEVALDQGQINCMAEESSTIAQESQDLCEVELELKEGEASVLFDLGRELIEQFDLVLDSESKAERGYRLCHSAPEYTKHLDLVNLTSKTSAEAAFESVAHKGLGHWQYHIKKIKREPSIDAVLQLNRALMFMQTMYSVFAAVIPRHSLIHLRKDWREITKNFSKLFTIAEEINWLNNSKLYGFHYDELAKLESGLEQSFIKEHKIFVEYLKTPSYNLKLLRFSRWLYLKEWREAIGESNAEKIQKKEIYSYATKQLQHLLRDMRRHLSEKVTLSKQDYIDYLPKMTRTLDIGLFFGCLFDDRARREYRRGWADIVANIQLLQQLVYLEKALAVEGVEDPLIDDTETETLVVLKGMREEALARNPYWN</sequence>
<dbReference type="Pfam" id="PF01928">
    <property type="entry name" value="CYTH"/>
    <property type="match status" value="1"/>
</dbReference>
<dbReference type="PROSITE" id="PS51708">
    <property type="entry name" value="CHAD"/>
    <property type="match status" value="1"/>
</dbReference>
<dbReference type="Proteomes" id="UP001501294">
    <property type="component" value="Unassembled WGS sequence"/>
</dbReference>
<comment type="caution">
    <text evidence="3">The sequence shown here is derived from an EMBL/GenBank/DDBJ whole genome shotgun (WGS) entry which is preliminary data.</text>
</comment>
<evidence type="ECO:0000259" key="2">
    <source>
        <dbReference type="PROSITE" id="PS51708"/>
    </source>
</evidence>
<dbReference type="Gene3D" id="1.40.20.10">
    <property type="entry name" value="CHAD domain"/>
    <property type="match status" value="1"/>
</dbReference>
<dbReference type="InterPro" id="IPR033469">
    <property type="entry name" value="CYTH-like_dom_sf"/>
</dbReference>
<dbReference type="InterPro" id="IPR023577">
    <property type="entry name" value="CYTH_domain"/>
</dbReference>
<dbReference type="SMART" id="SM01118">
    <property type="entry name" value="CYTH"/>
    <property type="match status" value="1"/>
</dbReference>
<dbReference type="SUPFAM" id="SSF55154">
    <property type="entry name" value="CYTH-like phosphatases"/>
    <property type="match status" value="1"/>
</dbReference>
<accession>A0ABP8HTL2</accession>
<dbReference type="Pfam" id="PF05235">
    <property type="entry name" value="CHAD"/>
    <property type="match status" value="1"/>
</dbReference>
<reference evidence="4" key="1">
    <citation type="journal article" date="2019" name="Int. J. Syst. Evol. Microbiol.">
        <title>The Global Catalogue of Microorganisms (GCM) 10K type strain sequencing project: providing services to taxonomists for standard genome sequencing and annotation.</title>
        <authorList>
            <consortium name="The Broad Institute Genomics Platform"/>
            <consortium name="The Broad Institute Genome Sequencing Center for Infectious Disease"/>
            <person name="Wu L."/>
            <person name="Ma J."/>
        </authorList>
    </citation>
    <scope>NUCLEOTIDE SEQUENCE [LARGE SCALE GENOMIC DNA]</scope>
    <source>
        <strain evidence="4">JCM 17727</strain>
    </source>
</reference>
<dbReference type="PANTHER" id="PTHR39569">
    <property type="entry name" value="INORGANIC TRIPHOSPHATASE"/>
    <property type="match status" value="1"/>
</dbReference>
<dbReference type="RefSeq" id="WP_223577314.1">
    <property type="nucleotide sequence ID" value="NZ_BAABFU010000001.1"/>
</dbReference>
<evidence type="ECO:0000313" key="3">
    <source>
        <dbReference type="EMBL" id="GAA4344256.1"/>
    </source>
</evidence>
<dbReference type="InterPro" id="IPR007899">
    <property type="entry name" value="CHAD_dom"/>
</dbReference>
<name>A0ABP8HTL2_9GAMM</name>
<dbReference type="Gene3D" id="2.40.320.10">
    <property type="entry name" value="Hypothetical Protein Pfu-838710-001"/>
    <property type="match status" value="1"/>
</dbReference>
<dbReference type="InterPro" id="IPR039013">
    <property type="entry name" value="YgiF"/>
</dbReference>
<dbReference type="PANTHER" id="PTHR39569:SF1">
    <property type="entry name" value="INORGANIC TRIPHOSPHATASE"/>
    <property type="match status" value="1"/>
</dbReference>
<keyword evidence="4" id="KW-1185">Reference proteome</keyword>